<keyword evidence="3" id="KW-1185">Reference proteome</keyword>
<feature type="compositionally biased region" description="Polar residues" evidence="1">
    <location>
        <begin position="149"/>
        <end position="178"/>
    </location>
</feature>
<feature type="compositionally biased region" description="Low complexity" evidence="1">
    <location>
        <begin position="128"/>
        <end position="141"/>
    </location>
</feature>
<evidence type="ECO:0000256" key="1">
    <source>
        <dbReference type="SAM" id="MobiDB-lite"/>
    </source>
</evidence>
<gene>
    <name evidence="2" type="ORF">SASPL_101259</name>
</gene>
<organism evidence="2">
    <name type="scientific">Salvia splendens</name>
    <name type="common">Scarlet sage</name>
    <dbReference type="NCBI Taxonomy" id="180675"/>
    <lineage>
        <taxon>Eukaryota</taxon>
        <taxon>Viridiplantae</taxon>
        <taxon>Streptophyta</taxon>
        <taxon>Embryophyta</taxon>
        <taxon>Tracheophyta</taxon>
        <taxon>Spermatophyta</taxon>
        <taxon>Magnoliopsida</taxon>
        <taxon>eudicotyledons</taxon>
        <taxon>Gunneridae</taxon>
        <taxon>Pentapetalae</taxon>
        <taxon>asterids</taxon>
        <taxon>lamiids</taxon>
        <taxon>Lamiales</taxon>
        <taxon>Lamiaceae</taxon>
        <taxon>Nepetoideae</taxon>
        <taxon>Mentheae</taxon>
        <taxon>Salviinae</taxon>
        <taxon>Salvia</taxon>
        <taxon>Salvia subgen. Calosphace</taxon>
        <taxon>core Calosphace</taxon>
    </lineage>
</organism>
<reference evidence="2" key="2">
    <citation type="submission" date="2020-08" db="EMBL/GenBank/DDBJ databases">
        <title>Plant Genome Project.</title>
        <authorList>
            <person name="Zhang R.-G."/>
        </authorList>
    </citation>
    <scope>NUCLEOTIDE SEQUENCE</scope>
    <source>
        <strain evidence="2">Huo1</strain>
        <tissue evidence="2">Leaf</tissue>
    </source>
</reference>
<dbReference type="PANTHER" id="PTHR35766:SF1">
    <property type="entry name" value="OS08G0543600 PROTEIN"/>
    <property type="match status" value="1"/>
</dbReference>
<accession>A0A8X9ACC0</accession>
<sequence>MSKRKEHNISNKFMIFRNILKKKSASFLNCRNRFPFLLQNRIAQENVSFKAEQIREAHTWIPRAQEIDALQTSANHTLQSELRERTEQYNQLWLGCQRQFGEMERLHLHVQQLQLEMADAREKSGSQSDVSHVSHSNSNDVSRLEHANGIQSEVNDNKSPTVNTGSLENGNSETSEGSTLIQNDQINGVAFAPSSLFGMPSYLPTALHPFVMHQHGVPHPSQVTQSSPFQSLQNWQSQQVSGC</sequence>
<name>A0A8X9ACC0_SALSN</name>
<evidence type="ECO:0000313" key="2">
    <source>
        <dbReference type="EMBL" id="KAG6436363.1"/>
    </source>
</evidence>
<dbReference type="EMBL" id="PNBA02000001">
    <property type="protein sequence ID" value="KAG6436363.1"/>
    <property type="molecule type" value="Genomic_DNA"/>
</dbReference>
<dbReference type="Proteomes" id="UP000298416">
    <property type="component" value="Unassembled WGS sequence"/>
</dbReference>
<comment type="caution">
    <text evidence="2">The sequence shown here is derived from an EMBL/GenBank/DDBJ whole genome shotgun (WGS) entry which is preliminary data.</text>
</comment>
<dbReference type="PANTHER" id="PTHR35766">
    <property type="entry name" value="OS08G0543600 PROTEIN"/>
    <property type="match status" value="1"/>
</dbReference>
<protein>
    <submittedName>
        <fullName evidence="2">Uncharacterized protein</fullName>
    </submittedName>
</protein>
<evidence type="ECO:0000313" key="3">
    <source>
        <dbReference type="Proteomes" id="UP000298416"/>
    </source>
</evidence>
<proteinExistence type="predicted"/>
<reference evidence="2" key="1">
    <citation type="submission" date="2018-01" db="EMBL/GenBank/DDBJ databases">
        <authorList>
            <person name="Mao J.F."/>
        </authorList>
    </citation>
    <scope>NUCLEOTIDE SEQUENCE</scope>
    <source>
        <strain evidence="2">Huo1</strain>
        <tissue evidence="2">Leaf</tissue>
    </source>
</reference>
<dbReference type="AlphaFoldDB" id="A0A8X9ACC0"/>
<feature type="region of interest" description="Disordered" evidence="1">
    <location>
        <begin position="119"/>
        <end position="178"/>
    </location>
</feature>